<evidence type="ECO:0000256" key="1">
    <source>
        <dbReference type="SAM" id="MobiDB-lite"/>
    </source>
</evidence>
<reference evidence="2 3" key="1">
    <citation type="journal article" date="2015" name="Fungal Genet. Biol.">
        <title>Evolution of novel wood decay mechanisms in Agaricales revealed by the genome sequences of Fistulina hepatica and Cylindrobasidium torrendii.</title>
        <authorList>
            <person name="Floudas D."/>
            <person name="Held B.W."/>
            <person name="Riley R."/>
            <person name="Nagy L.G."/>
            <person name="Koehler G."/>
            <person name="Ransdell A.S."/>
            <person name="Younus H."/>
            <person name="Chow J."/>
            <person name="Chiniquy J."/>
            <person name="Lipzen A."/>
            <person name="Tritt A."/>
            <person name="Sun H."/>
            <person name="Haridas S."/>
            <person name="LaButti K."/>
            <person name="Ohm R.A."/>
            <person name="Kues U."/>
            <person name="Blanchette R.A."/>
            <person name="Grigoriev I.V."/>
            <person name="Minto R.E."/>
            <person name="Hibbett D.S."/>
        </authorList>
    </citation>
    <scope>NUCLEOTIDE SEQUENCE [LARGE SCALE GENOMIC DNA]</scope>
    <source>
        <strain evidence="2 3">FP15055 ss-10</strain>
    </source>
</reference>
<accession>A0A0D7BBP1</accession>
<sequence>MDLSAESYREVVKHVGSRADLAALSRVSRAFRTAAERALYNTLYMYDVEDTMRLCDTLARQPRVAVFVDAFTIHVGDLQDEDSDTEADPSHEEITPDLPSQYWPSISFALRHLTRLRHLNIYVGQAAPSAATAWILDGCVFQLRSFHCDLDWDDHLVAFLNTQRELDDLYIVDYRTPANAAAQSTTSPVTTMPLLSTAMPRLSILECTFIEAATAIAAERPVVRLKTCFSQPNLGERRIELMSLSTALAQRTTRIRALDVGDSAYVGSFSINVLAEAIKAAKTLRYLGTLALPVDGQERLHFYGYLMRLRRLQCLEVEVSGWNPIPHTLAAFASVFKELRMYCPSVTKAIFVHDYERTVVLYDIRRNVYELDEENSSDTLWRET</sequence>
<dbReference type="OrthoDB" id="3188866at2759"/>
<proteinExistence type="predicted"/>
<dbReference type="STRING" id="1314674.A0A0D7BBP1"/>
<organism evidence="2 3">
    <name type="scientific">Cylindrobasidium torrendii FP15055 ss-10</name>
    <dbReference type="NCBI Taxonomy" id="1314674"/>
    <lineage>
        <taxon>Eukaryota</taxon>
        <taxon>Fungi</taxon>
        <taxon>Dikarya</taxon>
        <taxon>Basidiomycota</taxon>
        <taxon>Agaricomycotina</taxon>
        <taxon>Agaricomycetes</taxon>
        <taxon>Agaricomycetidae</taxon>
        <taxon>Agaricales</taxon>
        <taxon>Marasmiineae</taxon>
        <taxon>Physalacriaceae</taxon>
        <taxon>Cylindrobasidium</taxon>
    </lineage>
</organism>
<evidence type="ECO:0000313" key="3">
    <source>
        <dbReference type="Proteomes" id="UP000054007"/>
    </source>
</evidence>
<evidence type="ECO:0000313" key="2">
    <source>
        <dbReference type="EMBL" id="KIY67665.1"/>
    </source>
</evidence>
<gene>
    <name evidence="2" type="ORF">CYLTODRAFT_375620</name>
</gene>
<name>A0A0D7BBP1_9AGAR</name>
<dbReference type="AlphaFoldDB" id="A0A0D7BBP1"/>
<keyword evidence="3" id="KW-1185">Reference proteome</keyword>
<protein>
    <recommendedName>
        <fullName evidence="4">F-box domain-containing protein</fullName>
    </recommendedName>
</protein>
<dbReference type="EMBL" id="KN880520">
    <property type="protein sequence ID" value="KIY67665.1"/>
    <property type="molecule type" value="Genomic_DNA"/>
</dbReference>
<feature type="region of interest" description="Disordered" evidence="1">
    <location>
        <begin position="79"/>
        <end position="98"/>
    </location>
</feature>
<dbReference type="Proteomes" id="UP000054007">
    <property type="component" value="Unassembled WGS sequence"/>
</dbReference>
<evidence type="ECO:0008006" key="4">
    <source>
        <dbReference type="Google" id="ProtNLM"/>
    </source>
</evidence>